<organism evidence="2 3">
    <name type="scientific">Thermothielavioides terrestris</name>
    <dbReference type="NCBI Taxonomy" id="2587410"/>
    <lineage>
        <taxon>Eukaryota</taxon>
        <taxon>Fungi</taxon>
        <taxon>Dikarya</taxon>
        <taxon>Ascomycota</taxon>
        <taxon>Pezizomycotina</taxon>
        <taxon>Sordariomycetes</taxon>
        <taxon>Sordariomycetidae</taxon>
        <taxon>Sordariales</taxon>
        <taxon>Chaetomiaceae</taxon>
        <taxon>Thermothielavioides</taxon>
    </lineage>
</organism>
<evidence type="ECO:0000256" key="1">
    <source>
        <dbReference type="SAM" id="MobiDB-lite"/>
    </source>
</evidence>
<proteinExistence type="predicted"/>
<feature type="region of interest" description="Disordered" evidence="1">
    <location>
        <begin position="444"/>
        <end position="582"/>
    </location>
</feature>
<dbReference type="AlphaFoldDB" id="A0A446BEU8"/>
<name>A0A446BEU8_9PEZI</name>
<protein>
    <submittedName>
        <fullName evidence="2">Ace01962-f75b-4b34-86d3-f8fdc5916512</fullName>
    </submittedName>
</protein>
<feature type="region of interest" description="Disordered" evidence="1">
    <location>
        <begin position="1"/>
        <end position="29"/>
    </location>
</feature>
<evidence type="ECO:0000313" key="2">
    <source>
        <dbReference type="EMBL" id="SPQ21060.1"/>
    </source>
</evidence>
<accession>A0A446BEU8</accession>
<feature type="compositionally biased region" description="Polar residues" evidence="1">
    <location>
        <begin position="444"/>
        <end position="467"/>
    </location>
</feature>
<dbReference type="EMBL" id="OUUZ01000008">
    <property type="protein sequence ID" value="SPQ21060.1"/>
    <property type="molecule type" value="Genomic_DNA"/>
</dbReference>
<gene>
    <name evidence="2" type="ORF">TT172_LOCUS3479</name>
</gene>
<feature type="compositionally biased region" description="Basic residues" evidence="1">
    <location>
        <begin position="1"/>
        <end position="10"/>
    </location>
</feature>
<sequence length="693" mass="77437">MAGRPRRRRASSTSTVASPDRTHYKRRVKESAVLKPAPRDIPDSEWPCYVLTEATIYRRLRDGKTLVLANPLLVHVEGPLVVHGYLEVDEDKLLPNLVQRGVRAAYIEIPYSDRYSIGDGPLVLWVSGAAGWFEIRPSARYQAMYDQIREAITLYYAAFEVYDEYNELRRAKKKGQKLSPPTLDQIFLKYAVRAGDGILRDEVEALCHKWAEFLIAHFAKEVELHWNTTLFAKWLREAHPDIQKRITDAANGLLPPPPPPPPPEAEQWDESEVLRKRRSRSARTSSRNSDSRSPPPKPLAKEKPKIKETPVPLPEKYRQQLVQPASSKASPAPPQAPRDVPVDASTPVPEPDTPVERLVAVLEDIRKDLDISKAEPRKVHSAMFFICKVRQYAAPKEIFAYYAKDLLPRLGPEWKGTPFYNSLKEAAKKPWASDIIKAEDIPSQTLRRAKSSQKTAALSTNSATQLPPSIRLKAKTKKALHDDSEGSGDDMAWLDAAPQMRGRRSGKGASLRLVSTSKKRPHSELDDEMSGGRRGRKSARTAHLASDEEEEEELEDAEDVSDDNSGLAAAEDHKAGSRLPLPEGAVRVVVHAERIPTTSPSGPDGTWTCDQEGCTYVVRSADEQDAQQLIQDHFRVHEAQAEKINLAVKESRGHMPINHLLEKIQALGRAALGMRGTLNGEPLPAPVKRRLLT</sequence>
<feature type="compositionally biased region" description="Basic and acidic residues" evidence="1">
    <location>
        <begin position="299"/>
        <end position="308"/>
    </location>
</feature>
<dbReference type="Proteomes" id="UP000289323">
    <property type="component" value="Unassembled WGS sequence"/>
</dbReference>
<feature type="compositionally biased region" description="Pro residues" evidence="1">
    <location>
        <begin position="254"/>
        <end position="264"/>
    </location>
</feature>
<feature type="region of interest" description="Disordered" evidence="1">
    <location>
        <begin position="249"/>
        <end position="354"/>
    </location>
</feature>
<evidence type="ECO:0000313" key="3">
    <source>
        <dbReference type="Proteomes" id="UP000289323"/>
    </source>
</evidence>
<reference evidence="2 3" key="1">
    <citation type="submission" date="2018-04" db="EMBL/GenBank/DDBJ databases">
        <authorList>
            <person name="Huttner S."/>
            <person name="Dainat J."/>
        </authorList>
    </citation>
    <scope>NUCLEOTIDE SEQUENCE [LARGE SCALE GENOMIC DNA]</scope>
</reference>
<feature type="compositionally biased region" description="Acidic residues" evidence="1">
    <location>
        <begin position="547"/>
        <end position="562"/>
    </location>
</feature>
<feature type="compositionally biased region" description="Low complexity" evidence="1">
    <location>
        <begin position="282"/>
        <end position="292"/>
    </location>
</feature>